<dbReference type="Gene3D" id="1.10.8.60">
    <property type="match status" value="1"/>
</dbReference>
<evidence type="ECO:0000256" key="3">
    <source>
        <dbReference type="ARBA" id="ARBA00023015"/>
    </source>
</evidence>
<dbReference type="GO" id="GO:0043565">
    <property type="term" value="F:sequence-specific DNA binding"/>
    <property type="evidence" value="ECO:0007669"/>
    <property type="project" value="InterPro"/>
</dbReference>
<dbReference type="InterPro" id="IPR000014">
    <property type="entry name" value="PAS"/>
</dbReference>
<dbReference type="KEGG" id="ade:Adeh_2253"/>
<dbReference type="InterPro" id="IPR002197">
    <property type="entry name" value="HTH_Fis"/>
</dbReference>
<dbReference type="Gene3D" id="3.30.450.40">
    <property type="match status" value="1"/>
</dbReference>
<dbReference type="HOGENOM" id="CLU_000445_8_1_7"/>
<dbReference type="SMART" id="SM00091">
    <property type="entry name" value="PAS"/>
    <property type="match status" value="1"/>
</dbReference>
<organism evidence="9 10">
    <name type="scientific">Anaeromyxobacter dehalogenans (strain 2CP-C)</name>
    <dbReference type="NCBI Taxonomy" id="290397"/>
    <lineage>
        <taxon>Bacteria</taxon>
        <taxon>Pseudomonadati</taxon>
        <taxon>Myxococcota</taxon>
        <taxon>Myxococcia</taxon>
        <taxon>Myxococcales</taxon>
        <taxon>Cystobacterineae</taxon>
        <taxon>Anaeromyxobacteraceae</taxon>
        <taxon>Anaeromyxobacter</taxon>
    </lineage>
</organism>
<dbReference type="PANTHER" id="PTHR32071">
    <property type="entry name" value="TRANSCRIPTIONAL REGULATORY PROTEIN"/>
    <property type="match status" value="1"/>
</dbReference>
<sequence>MRDLSHGAAERRIDEEVALRAVVEGTASETGQAFYRALVRNLAQALDTCGAWLTEYDPASDRLRALAFWFEGHWVDGFEYDVAGTPCEDAVRAQRVVHVPDRILELYPRDRIAFPRTGLVSYLGVALVDEAHRVLGHLAVVDDRPMPPEKRLLALFQIFANRALAEIRRERAQQELRERQEELAALIGAARDAILELDGGLRVTLVNAAAERVFGCAAADARGQPLARLVGAAAAERLGALAGELGRRSGEPSMWIPDGLAVEPAGREAFPAEATLSGFEVRGEPHYTLILRNVRERVEAERRIRALTAQADYLREELAAEHGFDEVVGRSPALRAALDGVAQVAGTSATVLLHGETGTGKEVFARAIHARSPRRDRPLVKVNCAAIPATLIESEFFGHERGAFTGATQRREGRFALADGGTLFLDEIGELPLELQGKLLRVLQEGEFEPVGGARTRKVDVRVIAATNRDLERAAREGRFREDLYYRLSVFPLRLPPLRERGDDVLFLAAAFTAKLSRELGRAVAPPDAADAAALLAYGWPGNVRELRNVIERAIITSRDGRLRVDRVLPAAAAPAPVQSPRAEREPAGGALLTDRELRQLERDSLVTALERAGWRVAGEGGAAALLGISPSTFKSRMKSLDIRRSAR</sequence>
<accession>Q2IK42</accession>
<dbReference type="RefSeq" id="WP_011421305.1">
    <property type="nucleotide sequence ID" value="NC_007760.1"/>
</dbReference>
<evidence type="ECO:0000256" key="7">
    <source>
        <dbReference type="SAM" id="Coils"/>
    </source>
</evidence>
<evidence type="ECO:0000256" key="4">
    <source>
        <dbReference type="ARBA" id="ARBA00023125"/>
    </source>
</evidence>
<keyword evidence="3" id="KW-0805">Transcription regulation</keyword>
<dbReference type="InterPro" id="IPR003018">
    <property type="entry name" value="GAF"/>
</dbReference>
<keyword evidence="5" id="KW-0010">Activator</keyword>
<dbReference type="InterPro" id="IPR058031">
    <property type="entry name" value="AAA_lid_NorR"/>
</dbReference>
<dbReference type="InterPro" id="IPR013767">
    <property type="entry name" value="PAS_fold"/>
</dbReference>
<dbReference type="InterPro" id="IPR035965">
    <property type="entry name" value="PAS-like_dom_sf"/>
</dbReference>
<proteinExistence type="predicted"/>
<evidence type="ECO:0000256" key="6">
    <source>
        <dbReference type="ARBA" id="ARBA00023163"/>
    </source>
</evidence>
<dbReference type="InterPro" id="IPR025944">
    <property type="entry name" value="Sigma_54_int_dom_CS"/>
</dbReference>
<evidence type="ECO:0000313" key="10">
    <source>
        <dbReference type="Proteomes" id="UP000001935"/>
    </source>
</evidence>
<dbReference type="AlphaFoldDB" id="Q2IK42"/>
<dbReference type="EMBL" id="CP000251">
    <property type="protein sequence ID" value="ABC82023.1"/>
    <property type="molecule type" value="Genomic_DNA"/>
</dbReference>
<dbReference type="GO" id="GO:0006355">
    <property type="term" value="P:regulation of DNA-templated transcription"/>
    <property type="evidence" value="ECO:0007669"/>
    <property type="project" value="InterPro"/>
</dbReference>
<dbReference type="Gene3D" id="3.30.450.20">
    <property type="entry name" value="PAS domain"/>
    <property type="match status" value="1"/>
</dbReference>
<evidence type="ECO:0000313" key="9">
    <source>
        <dbReference type="EMBL" id="ABC82023.1"/>
    </source>
</evidence>
<keyword evidence="7" id="KW-0175">Coiled coil</keyword>
<keyword evidence="4 9" id="KW-0238">DNA-binding</keyword>
<dbReference type="Pfam" id="PF01590">
    <property type="entry name" value="GAF"/>
    <property type="match status" value="1"/>
</dbReference>
<dbReference type="GO" id="GO:0005524">
    <property type="term" value="F:ATP binding"/>
    <property type="evidence" value="ECO:0007669"/>
    <property type="project" value="UniProtKB-KW"/>
</dbReference>
<evidence type="ECO:0000259" key="8">
    <source>
        <dbReference type="PROSITE" id="PS50045"/>
    </source>
</evidence>
<dbReference type="CDD" id="cd00009">
    <property type="entry name" value="AAA"/>
    <property type="match status" value="1"/>
</dbReference>
<dbReference type="CDD" id="cd00130">
    <property type="entry name" value="PAS"/>
    <property type="match status" value="1"/>
</dbReference>
<dbReference type="SMART" id="SM00382">
    <property type="entry name" value="AAA"/>
    <property type="match status" value="1"/>
</dbReference>
<gene>
    <name evidence="9" type="ordered locus">Adeh_2253</name>
</gene>
<keyword evidence="1" id="KW-0547">Nucleotide-binding</keyword>
<dbReference type="Gene3D" id="3.40.50.300">
    <property type="entry name" value="P-loop containing nucleotide triphosphate hydrolases"/>
    <property type="match status" value="1"/>
</dbReference>
<dbReference type="InterPro" id="IPR025943">
    <property type="entry name" value="Sigma_54_int_dom_ATP-bd_2"/>
</dbReference>
<dbReference type="InterPro" id="IPR002078">
    <property type="entry name" value="Sigma_54_int"/>
</dbReference>
<dbReference type="OrthoDB" id="9763792at2"/>
<protein>
    <submittedName>
        <fullName evidence="9">DNA-binding protein Fis / transcriptional regulator, Fis family</fullName>
    </submittedName>
</protein>
<dbReference type="PANTHER" id="PTHR32071:SF117">
    <property type="entry name" value="PTS-DEPENDENT DIHYDROXYACETONE KINASE OPERON REGULATORY PROTEIN-RELATED"/>
    <property type="match status" value="1"/>
</dbReference>
<dbReference type="SUPFAM" id="SSF55785">
    <property type="entry name" value="PYP-like sensor domain (PAS domain)"/>
    <property type="match status" value="1"/>
</dbReference>
<dbReference type="InterPro" id="IPR029016">
    <property type="entry name" value="GAF-like_dom_sf"/>
</dbReference>
<dbReference type="InterPro" id="IPR027417">
    <property type="entry name" value="P-loop_NTPase"/>
</dbReference>
<feature type="coiled-coil region" evidence="7">
    <location>
        <begin position="162"/>
        <end position="189"/>
    </location>
</feature>
<dbReference type="InterPro" id="IPR025662">
    <property type="entry name" value="Sigma_54_int_dom_ATP-bd_1"/>
</dbReference>
<dbReference type="SMART" id="SM00065">
    <property type="entry name" value="GAF"/>
    <property type="match status" value="1"/>
</dbReference>
<dbReference type="eggNOG" id="COG3829">
    <property type="taxonomic scope" value="Bacteria"/>
</dbReference>
<dbReference type="PROSITE" id="PS50045">
    <property type="entry name" value="SIGMA54_INTERACT_4"/>
    <property type="match status" value="1"/>
</dbReference>
<dbReference type="Pfam" id="PF00989">
    <property type="entry name" value="PAS"/>
    <property type="match status" value="1"/>
</dbReference>
<dbReference type="Proteomes" id="UP000001935">
    <property type="component" value="Chromosome"/>
</dbReference>
<keyword evidence="2" id="KW-0067">ATP-binding</keyword>
<dbReference type="FunFam" id="3.40.50.300:FF:000006">
    <property type="entry name" value="DNA-binding transcriptional regulator NtrC"/>
    <property type="match status" value="1"/>
</dbReference>
<dbReference type="PROSITE" id="PS00688">
    <property type="entry name" value="SIGMA54_INTERACT_3"/>
    <property type="match status" value="1"/>
</dbReference>
<reference evidence="9 10" key="1">
    <citation type="submission" date="2006-01" db="EMBL/GenBank/DDBJ databases">
        <title>Complete sequence of Anaeromyxobacter dehalogenans 2CP-C.</title>
        <authorList>
            <consortium name="US DOE Joint Genome Institute"/>
            <person name="Copeland A."/>
            <person name="Lucas S."/>
            <person name="Lapidus A."/>
            <person name="Barry K."/>
            <person name="Detter J.C."/>
            <person name="Glavina T."/>
            <person name="Hammon N."/>
            <person name="Israni S."/>
            <person name="Pitluck S."/>
            <person name="Brettin T."/>
            <person name="Bruce D."/>
            <person name="Han C."/>
            <person name="Tapia R."/>
            <person name="Gilna P."/>
            <person name="Kiss H."/>
            <person name="Schmutz J."/>
            <person name="Larimer F."/>
            <person name="Land M."/>
            <person name="Kyrpides N."/>
            <person name="Anderson I."/>
            <person name="Sanford R.A."/>
            <person name="Ritalahti K.M."/>
            <person name="Thomas H.S."/>
            <person name="Kirby J.R."/>
            <person name="Zhulin I.B."/>
            <person name="Loeffler F.E."/>
            <person name="Richardson P."/>
        </authorList>
    </citation>
    <scope>NUCLEOTIDE SEQUENCE [LARGE SCALE GENOMIC DNA]</scope>
    <source>
        <strain evidence="9 10">2CP-C</strain>
    </source>
</reference>
<dbReference type="Pfam" id="PF00158">
    <property type="entry name" value="Sigma54_activat"/>
    <property type="match status" value="1"/>
</dbReference>
<dbReference type="InterPro" id="IPR003593">
    <property type="entry name" value="AAA+_ATPase"/>
</dbReference>
<evidence type="ECO:0000256" key="5">
    <source>
        <dbReference type="ARBA" id="ARBA00023159"/>
    </source>
</evidence>
<dbReference type="SUPFAM" id="SSF55781">
    <property type="entry name" value="GAF domain-like"/>
    <property type="match status" value="1"/>
</dbReference>
<dbReference type="Pfam" id="PF25601">
    <property type="entry name" value="AAA_lid_14"/>
    <property type="match status" value="1"/>
</dbReference>
<dbReference type="PROSITE" id="PS00675">
    <property type="entry name" value="SIGMA54_INTERACT_1"/>
    <property type="match status" value="1"/>
</dbReference>
<name>Q2IK42_ANADE</name>
<evidence type="ECO:0000256" key="2">
    <source>
        <dbReference type="ARBA" id="ARBA00022840"/>
    </source>
</evidence>
<dbReference type="STRING" id="290397.Adeh_2253"/>
<feature type="domain" description="Sigma-54 factor interaction" evidence="8">
    <location>
        <begin position="327"/>
        <end position="556"/>
    </location>
</feature>
<dbReference type="SUPFAM" id="SSF52540">
    <property type="entry name" value="P-loop containing nucleoside triphosphate hydrolases"/>
    <property type="match status" value="1"/>
</dbReference>
<dbReference type="PROSITE" id="PS00676">
    <property type="entry name" value="SIGMA54_INTERACT_2"/>
    <property type="match status" value="1"/>
</dbReference>
<evidence type="ECO:0000256" key="1">
    <source>
        <dbReference type="ARBA" id="ARBA00022741"/>
    </source>
</evidence>
<keyword evidence="6" id="KW-0804">Transcription</keyword>
<dbReference type="NCBIfam" id="TIGR00229">
    <property type="entry name" value="sensory_box"/>
    <property type="match status" value="1"/>
</dbReference>
<dbReference type="Pfam" id="PF02954">
    <property type="entry name" value="HTH_8"/>
    <property type="match status" value="1"/>
</dbReference>
<dbReference type="Gene3D" id="1.10.10.60">
    <property type="entry name" value="Homeodomain-like"/>
    <property type="match status" value="1"/>
</dbReference>